<feature type="transmembrane region" description="Helical" evidence="2">
    <location>
        <begin position="115"/>
        <end position="135"/>
    </location>
</feature>
<evidence type="ECO:0000313" key="3">
    <source>
        <dbReference type="EMBL" id="EER09822.1"/>
    </source>
</evidence>
<organism evidence="4">
    <name type="scientific">Perkinsus marinus (strain ATCC 50983 / TXsc)</name>
    <dbReference type="NCBI Taxonomy" id="423536"/>
    <lineage>
        <taxon>Eukaryota</taxon>
        <taxon>Sar</taxon>
        <taxon>Alveolata</taxon>
        <taxon>Perkinsozoa</taxon>
        <taxon>Perkinsea</taxon>
        <taxon>Perkinsida</taxon>
        <taxon>Perkinsidae</taxon>
        <taxon>Perkinsus</taxon>
    </lineage>
</organism>
<dbReference type="RefSeq" id="XP_002778027.1">
    <property type="nucleotide sequence ID" value="XM_002777981.1"/>
</dbReference>
<evidence type="ECO:0000313" key="4">
    <source>
        <dbReference type="Proteomes" id="UP000007800"/>
    </source>
</evidence>
<gene>
    <name evidence="3" type="ORF">Pmar_PMAR018463</name>
</gene>
<feature type="transmembrane region" description="Helical" evidence="2">
    <location>
        <begin position="168"/>
        <end position="188"/>
    </location>
</feature>
<dbReference type="Proteomes" id="UP000007800">
    <property type="component" value="Unassembled WGS sequence"/>
</dbReference>
<dbReference type="AlphaFoldDB" id="C5KZW4"/>
<accession>C5KZW4</accession>
<feature type="compositionally biased region" description="Basic residues" evidence="1">
    <location>
        <begin position="544"/>
        <end position="556"/>
    </location>
</feature>
<keyword evidence="2" id="KW-0812">Transmembrane</keyword>
<keyword evidence="2" id="KW-1133">Transmembrane helix</keyword>
<proteinExistence type="predicted"/>
<dbReference type="GeneID" id="9052761"/>
<protein>
    <submittedName>
        <fullName evidence="3">Uncharacterized protein</fullName>
    </submittedName>
</protein>
<feature type="transmembrane region" description="Helical" evidence="2">
    <location>
        <begin position="142"/>
        <end position="162"/>
    </location>
</feature>
<sequence>MLKFTSVVATLSENSLPSEELLTDLIQSSMSAHITQGYKSSAADAFALQAAVIEMARFVRAMRRVRMATTQYVASTMGSFKVMTKMLARYFTIRTSMMLLVSTLVYTVWEGRDEAVDAYALWGLLPGLIILQLLIKGGAIRAVYCVAPLFAWTLLGSALGLASAESNLGSISAYATQMVLLAAIASYLHRGSLKKVSGPILAYQSWLVVAVANWTDDEGRDSFAMWHVALYRIAIVCTGVFLAMIFAMLPPPFRLLPALDGPHKHLVQTAVDVAVRSVVRASRCHASNGVKAEGQSALAYSRSMSRALSVATEEEEEKPQITNHPTLVLHRDGALEGVDPNSLDLLVHFPPATKPLLRQSKLQDNIMRRGGHSANVNDVLVDLSYAALAVAGPAKDCRLGREGVAVAGDLIVRMEELLGAIKISESSIDVTTAQQLHSPSWVKQAVMRLNVELTKTRTMLWAETGWKTDKATHTIDPAEKFLLTGLLQIVSLATHLVHFGDCWMRFEEVVGLESEGIAGNTGTNPFINRGQSSTELVGVPSSREHHHHHHHHHHHLPPLVTRSKSAHQFEVKNSHEGLSRGAR</sequence>
<reference evidence="3 4" key="1">
    <citation type="submission" date="2008-07" db="EMBL/GenBank/DDBJ databases">
        <authorList>
            <person name="El-Sayed N."/>
            <person name="Caler E."/>
            <person name="Inman J."/>
            <person name="Amedeo P."/>
            <person name="Hass B."/>
            <person name="Wortman J."/>
        </authorList>
    </citation>
    <scope>NUCLEOTIDE SEQUENCE [LARGE SCALE GENOMIC DNA]</scope>
    <source>
        <strain evidence="4">ATCC 50983 / TXsc</strain>
    </source>
</reference>
<dbReference type="EMBL" id="GG677981">
    <property type="protein sequence ID" value="EER09822.1"/>
    <property type="molecule type" value="Genomic_DNA"/>
</dbReference>
<keyword evidence="4" id="KW-1185">Reference proteome</keyword>
<feature type="region of interest" description="Disordered" evidence="1">
    <location>
        <begin position="522"/>
        <end position="560"/>
    </location>
</feature>
<feature type="compositionally biased region" description="Polar residues" evidence="1">
    <location>
        <begin position="522"/>
        <end position="535"/>
    </location>
</feature>
<dbReference type="InParanoid" id="C5KZW4"/>
<evidence type="ECO:0000256" key="2">
    <source>
        <dbReference type="SAM" id="Phobius"/>
    </source>
</evidence>
<keyword evidence="2" id="KW-0472">Membrane</keyword>
<feature type="transmembrane region" description="Helical" evidence="2">
    <location>
        <begin position="87"/>
        <end position="109"/>
    </location>
</feature>
<evidence type="ECO:0000256" key="1">
    <source>
        <dbReference type="SAM" id="MobiDB-lite"/>
    </source>
</evidence>
<name>C5KZW4_PERM5</name>
<feature type="transmembrane region" description="Helical" evidence="2">
    <location>
        <begin position="228"/>
        <end position="249"/>
    </location>
</feature>